<dbReference type="InterPro" id="IPR026341">
    <property type="entry name" value="T9SS_type_B"/>
</dbReference>
<keyword evidence="4" id="KW-1185">Reference proteome</keyword>
<proteinExistence type="predicted"/>
<dbReference type="InterPro" id="IPR001434">
    <property type="entry name" value="OmcB-like_DUF11"/>
</dbReference>
<dbReference type="Pfam" id="PF19081">
    <property type="entry name" value="Ig_7"/>
    <property type="match status" value="1"/>
</dbReference>
<evidence type="ECO:0000313" key="4">
    <source>
        <dbReference type="Proteomes" id="UP001330184"/>
    </source>
</evidence>
<dbReference type="Pfam" id="PF13585">
    <property type="entry name" value="CHU_C"/>
    <property type="match status" value="1"/>
</dbReference>
<dbReference type="InterPro" id="IPR038081">
    <property type="entry name" value="CalX-like_sf"/>
</dbReference>
<evidence type="ECO:0008006" key="5">
    <source>
        <dbReference type="Google" id="ProtNLM"/>
    </source>
</evidence>
<evidence type="ECO:0000259" key="2">
    <source>
        <dbReference type="Pfam" id="PF19081"/>
    </source>
</evidence>
<dbReference type="Gene3D" id="2.60.40.2030">
    <property type="match status" value="1"/>
</dbReference>
<feature type="domain" description="Ig-like" evidence="2">
    <location>
        <begin position="828"/>
        <end position="909"/>
    </location>
</feature>
<dbReference type="InterPro" id="IPR047589">
    <property type="entry name" value="DUF11_rpt"/>
</dbReference>
<gene>
    <name evidence="3" type="ORF">MACH07_17660</name>
</gene>
<name>A0AA48H9R1_9FLAO</name>
<dbReference type="AlphaFoldDB" id="A0AA48H9R1"/>
<dbReference type="InterPro" id="IPR044023">
    <property type="entry name" value="Ig_7"/>
</dbReference>
<sequence>MGTGFGQNFIIVEEGGVTATSETGTTDTFTVVLDTQPATDVVFDVVSGDTNEGTVDLATLTFTNGNWDTPQTVTVTGVDDAVVDGTQTYDITISVDAAASDNAFDGLAPQTVSVDNADDDIAGFTIVEEGGVTATSETGTTDTFTVVLDTQPATDVVFDVVSGDTNEGTVDLATLTFTNGNWDTPQTVTVTGVDDAVVDGTQTYDITISVDAAASDNAFDGLAPQTVSVDNADDDIPTATIIASDDTATEQGDTPGAFTVNLSDINNTGSDIIIAYSVSGSATPVDDYDALSGTVAIQTGQTNATIIVDPNDDNLTELTETVIVTLDTGTGYIVGGSNSATVNIISEDDVQPSGYTVTIDQDPIDSSNQDEVSFTFSGAPTFLTSYDYTFTSDADGNVASVTGGGLVLSSDQTVSGIDLSSLQDGLITLTVTVSNVLGTEGPETSDTAVKLTSIPSGYTVSFDQDPINQTNENNISFTFSNAEVNASYNYTISSSGGGTNVVGNGPITSLDQQISGIDLSGLGNGTISLSVVLSNTNGAGAPATATSTKETCFAGTTAPIFNGAGTAFCDAFNQDLDLYISNAAPAGAELRWSTNANIAAGGYLVSSVVSTPDTYYGFFYDPINDCFTNATQVVLTQSTTPTTGTATNLGTCSDAGDGDTLVDLDSSLSGADDGDWVLLSAQPGATITINTENIINFDGQPEGVYTFRYTTNTAQGECTNQSVDITVTVNDCSGPCDAGNTAPALNGGSSTIAFCDAITANLNDYVTSTPPAGTTLVWSTSNDPEETGAHLQAPNVVEPGTYYAFYYDDVNDCGSPVLAITLELNNTPVIDSTTGDVSCGPSILDLTASASVAGNGTIAYTWYDAPTGGNIVGTSATFTTNTLSETTSYYVSASANGCESDRVEVEATIINALSPGIPIEDLTVCSIPSDDGPTTFDLDDGLMGQDAGTWSVVTDPSGNVTIGTDNIVDFTGLTLGAYVFEYTTETVGECVETSSVQLTITVLDCVSNETIDLAITKEVNDESVLLNTEVSFTITVENLTTGTAQNIVVSDLLSDGFEFLSSDPSKGSYDDTTGEWTIDELVGEENATLIIRTKVTEAGTLTNTATLSSSLPIDDNPENDTASVEVKVNRSQCEDPGTLCNIFSPNGDGDNETLTLVDHTSYQSNKLEIFDRYGNSVFQMDGYDSSWDGTGKNGDLPNGTYYYILDLNGDGTEVVKGWIQIVR</sequence>
<dbReference type="Pfam" id="PF01345">
    <property type="entry name" value="DUF11"/>
    <property type="match status" value="1"/>
</dbReference>
<dbReference type="SUPFAM" id="SSF141072">
    <property type="entry name" value="CalX-like"/>
    <property type="match status" value="1"/>
</dbReference>
<evidence type="ECO:0000259" key="1">
    <source>
        <dbReference type="Pfam" id="PF01345"/>
    </source>
</evidence>
<feature type="domain" description="DUF11" evidence="1">
    <location>
        <begin position="1012"/>
        <end position="1126"/>
    </location>
</feature>
<dbReference type="NCBIfam" id="TIGR04131">
    <property type="entry name" value="Bac_Flav_CTERM"/>
    <property type="match status" value="1"/>
</dbReference>
<dbReference type="Proteomes" id="UP001330184">
    <property type="component" value="Chromosome"/>
</dbReference>
<reference evidence="3 4" key="1">
    <citation type="submission" date="2023-01" db="EMBL/GenBank/DDBJ databases">
        <title>Complete genome sequence of Muricauda aquimarina strain IFOP_LL357.</title>
        <authorList>
            <person name="Gajardo G."/>
            <person name="Ueki S."/>
            <person name="Maruyama F."/>
        </authorList>
    </citation>
    <scope>NUCLEOTIDE SEQUENCE [LARGE SCALE GENOMIC DNA]</scope>
    <source>
        <strain evidence="3 4">IFOP_LL357</strain>
    </source>
</reference>
<dbReference type="NCBIfam" id="TIGR01451">
    <property type="entry name" value="B_ant_repeat"/>
    <property type="match status" value="1"/>
</dbReference>
<protein>
    <recommendedName>
        <fullName evidence="5">DUF11 domain-containing protein</fullName>
    </recommendedName>
</protein>
<organism evidence="3 4">
    <name type="scientific">Flagellimonas marinaquae</name>
    <dbReference type="NCBI Taxonomy" id="254955"/>
    <lineage>
        <taxon>Bacteria</taxon>
        <taxon>Pseudomonadati</taxon>
        <taxon>Bacteroidota</taxon>
        <taxon>Flavobacteriia</taxon>
        <taxon>Flavobacteriales</taxon>
        <taxon>Flavobacteriaceae</taxon>
        <taxon>Flagellimonas</taxon>
    </lineage>
</organism>
<accession>A0AA48H9R1</accession>
<evidence type="ECO:0000313" key="3">
    <source>
        <dbReference type="EMBL" id="BDW92934.1"/>
    </source>
</evidence>
<dbReference type="EMBL" id="AP027268">
    <property type="protein sequence ID" value="BDW92934.1"/>
    <property type="molecule type" value="Genomic_DNA"/>
</dbReference>